<sequence>MVLALLSVLSLSSVFASTAISKDLTSNYESLQKSILNKNFDVSKMTVAERKYYDSVVQAALIKSGGKSFNTTENIKIVEDILADKDNQNEPERTISGYVTTSGYSMATSGSSIHHIISVGTAGAIFNAVIWVVLSFYGGGSVEASIRTLIAKYGYNEARSIIEQQVVSKIVNTLIRWGMEKSLVLSLTYNITTTIIQAAIDPGDAIANYIDSRDAAPNNGWIDVAY</sequence>
<feature type="chain" id="PRO_5046936984" evidence="1">
    <location>
        <begin position="22"/>
        <end position="226"/>
    </location>
</feature>
<organism evidence="2 3">
    <name type="scientific">Thermoanaerobacterium butyriciformans</name>
    <dbReference type="NCBI Taxonomy" id="1702242"/>
    <lineage>
        <taxon>Bacteria</taxon>
        <taxon>Bacillati</taxon>
        <taxon>Bacillota</taxon>
        <taxon>Clostridia</taxon>
        <taxon>Thermoanaerobacterales</taxon>
        <taxon>Thermoanaerobacteraceae</taxon>
        <taxon>Thermoanaerobacterium</taxon>
    </lineage>
</organism>
<accession>A0ABS4NFD5</accession>
<evidence type="ECO:0000313" key="3">
    <source>
        <dbReference type="Proteomes" id="UP001166402"/>
    </source>
</evidence>
<dbReference type="RefSeq" id="WP_209454131.1">
    <property type="nucleotide sequence ID" value="NZ_JAGGLT010000019.1"/>
</dbReference>
<keyword evidence="1" id="KW-0732">Signal</keyword>
<gene>
    <name evidence="2" type="ORF">J2Z80_001893</name>
</gene>
<evidence type="ECO:0000256" key="1">
    <source>
        <dbReference type="SAM" id="SignalP"/>
    </source>
</evidence>
<name>A0ABS4NFD5_9THEO</name>
<keyword evidence="3" id="KW-1185">Reference proteome</keyword>
<proteinExistence type="predicted"/>
<feature type="signal peptide" evidence="1">
    <location>
        <begin position="1"/>
        <end position="21"/>
    </location>
</feature>
<dbReference type="EMBL" id="JAGGLT010000019">
    <property type="protein sequence ID" value="MBP2072362.1"/>
    <property type="molecule type" value="Genomic_DNA"/>
</dbReference>
<protein>
    <submittedName>
        <fullName evidence="2">Uncharacterized protein</fullName>
    </submittedName>
</protein>
<dbReference type="Proteomes" id="UP001166402">
    <property type="component" value="Unassembled WGS sequence"/>
</dbReference>
<evidence type="ECO:0000313" key="2">
    <source>
        <dbReference type="EMBL" id="MBP2072362.1"/>
    </source>
</evidence>
<comment type="caution">
    <text evidence="2">The sequence shown here is derived from an EMBL/GenBank/DDBJ whole genome shotgun (WGS) entry which is preliminary data.</text>
</comment>
<reference evidence="2" key="1">
    <citation type="submission" date="2021-03" db="EMBL/GenBank/DDBJ databases">
        <title>Genomic Encyclopedia of Type Strains, Phase IV (KMG-IV): sequencing the most valuable type-strain genomes for metagenomic binning, comparative biology and taxonomic classification.</title>
        <authorList>
            <person name="Goeker M."/>
        </authorList>
    </citation>
    <scope>NUCLEOTIDE SEQUENCE</scope>
    <source>
        <strain evidence="2">DSM 101588</strain>
    </source>
</reference>